<dbReference type="Proteomes" id="UP000464657">
    <property type="component" value="Chromosome"/>
</dbReference>
<evidence type="ECO:0000313" key="3">
    <source>
        <dbReference type="Proteomes" id="UP000464657"/>
    </source>
</evidence>
<dbReference type="PANTHER" id="PTHR46333">
    <property type="entry name" value="CYTOKINESIS PROTEIN 3"/>
    <property type="match status" value="1"/>
</dbReference>
<dbReference type="Pfam" id="PF01841">
    <property type="entry name" value="Transglut_core"/>
    <property type="match status" value="1"/>
</dbReference>
<dbReference type="PANTHER" id="PTHR46333:SF2">
    <property type="entry name" value="CYTOKINESIS PROTEIN 3"/>
    <property type="match status" value="1"/>
</dbReference>
<organism evidence="2 3">
    <name type="scientific">Kordia antarctica</name>
    <dbReference type="NCBI Taxonomy" id="1218801"/>
    <lineage>
        <taxon>Bacteria</taxon>
        <taxon>Pseudomonadati</taxon>
        <taxon>Bacteroidota</taxon>
        <taxon>Flavobacteriia</taxon>
        <taxon>Flavobacteriales</taxon>
        <taxon>Flavobacteriaceae</taxon>
        <taxon>Kordia</taxon>
    </lineage>
</organism>
<evidence type="ECO:0000259" key="1">
    <source>
        <dbReference type="SMART" id="SM00460"/>
    </source>
</evidence>
<gene>
    <name evidence="2" type="ORF">IMCC3317_36390</name>
</gene>
<name>A0A7L4ZP27_9FLAO</name>
<dbReference type="OrthoDB" id="9788327at2"/>
<dbReference type="SMART" id="SM00460">
    <property type="entry name" value="TGc"/>
    <property type="match status" value="1"/>
</dbReference>
<accession>A0A7L4ZP27</accession>
<dbReference type="AlphaFoldDB" id="A0A7L4ZP27"/>
<dbReference type="Gene3D" id="3.10.620.30">
    <property type="match status" value="1"/>
</dbReference>
<dbReference type="EMBL" id="CP019288">
    <property type="protein sequence ID" value="QHI38250.1"/>
    <property type="molecule type" value="Genomic_DNA"/>
</dbReference>
<feature type="domain" description="Transglutaminase-like" evidence="1">
    <location>
        <begin position="114"/>
        <end position="180"/>
    </location>
</feature>
<dbReference type="InterPro" id="IPR038765">
    <property type="entry name" value="Papain-like_cys_pep_sf"/>
</dbReference>
<protein>
    <recommendedName>
        <fullName evidence="1">Transglutaminase-like domain-containing protein</fullName>
    </recommendedName>
</protein>
<evidence type="ECO:0000313" key="2">
    <source>
        <dbReference type="EMBL" id="QHI38250.1"/>
    </source>
</evidence>
<dbReference type="InterPro" id="IPR052557">
    <property type="entry name" value="CAP/Cytokinesis_protein"/>
</dbReference>
<sequence length="337" mass="39646">MSIIKYSFLFIFVFQIHAQASDFPTISFEKADKIALEYKNENLSNLPELSYKLTSDLTTDVERFRAIFKWVCSSVSNDYKLYSRNMRKRQRYKNDSLKLSDWNEKFQKIAFRKLLKDRKTICTGYAYLIKELANLANIECEIVHGFARTSTMNIEKLDTPNHSWNAVKLNGNWYLCDPTWASGIPNPTSYLFEFQFNDGFFLSDPKIFSINHFPAEEKWFLLEDEKPSFEMFLEAPIIYGKAYTHFSNHTKPKKLENTVLKNENILFELQLLNPVNKEDIILLIDTNFSSKKIHPEKISIKNQSLSIAYKFETTGYYDVHLYVKDDLISTYTFEVKK</sequence>
<dbReference type="InterPro" id="IPR002931">
    <property type="entry name" value="Transglutaminase-like"/>
</dbReference>
<dbReference type="SUPFAM" id="SSF54001">
    <property type="entry name" value="Cysteine proteinases"/>
    <property type="match status" value="1"/>
</dbReference>
<dbReference type="KEGG" id="kan:IMCC3317_36390"/>
<proteinExistence type="predicted"/>
<keyword evidence="3" id="KW-1185">Reference proteome</keyword>
<dbReference type="RefSeq" id="WP_160130809.1">
    <property type="nucleotide sequence ID" value="NZ_CP019288.1"/>
</dbReference>
<reference evidence="2 3" key="1">
    <citation type="journal article" date="2013" name="Int. J. Syst. Evol. Microbiol.">
        <title>Kordia antarctica sp. nov., isolated from Antarctic seawater.</title>
        <authorList>
            <person name="Baek K."/>
            <person name="Choi A."/>
            <person name="Kang I."/>
            <person name="Lee K."/>
            <person name="Cho J.C."/>
        </authorList>
    </citation>
    <scope>NUCLEOTIDE SEQUENCE [LARGE SCALE GENOMIC DNA]</scope>
    <source>
        <strain evidence="2 3">IMCC3317</strain>
    </source>
</reference>
<dbReference type="GO" id="GO:0005737">
    <property type="term" value="C:cytoplasm"/>
    <property type="evidence" value="ECO:0007669"/>
    <property type="project" value="TreeGrafter"/>
</dbReference>